<dbReference type="GeneID" id="30016092"/>
<organism evidence="2 3">
    <name type="scientific">Fonsecaea erecta</name>
    <dbReference type="NCBI Taxonomy" id="1367422"/>
    <lineage>
        <taxon>Eukaryota</taxon>
        <taxon>Fungi</taxon>
        <taxon>Dikarya</taxon>
        <taxon>Ascomycota</taxon>
        <taxon>Pezizomycotina</taxon>
        <taxon>Eurotiomycetes</taxon>
        <taxon>Chaetothyriomycetidae</taxon>
        <taxon>Chaetothyriales</taxon>
        <taxon>Herpotrichiellaceae</taxon>
        <taxon>Fonsecaea</taxon>
    </lineage>
</organism>
<dbReference type="Proteomes" id="UP000078343">
    <property type="component" value="Unassembled WGS sequence"/>
</dbReference>
<accession>A0A178Z3X7</accession>
<dbReference type="AlphaFoldDB" id="A0A178Z3X7"/>
<sequence length="352" mass="38456">MSASLPTRDLRPPRRQMPIGSDTDSEDSSSEEEGPATQRASAEKKAEAASRRAKAHDETLAAQSREPDFGMLSLTPTLPPLESRGENAALQRILSYYCDVESYHDCTYNRFGNIHLLTILYAATGANHCRKLMAHDLRLDIWLGSANEFLQLQELNGESDRSRSLEMYNGCGGGTSAGARRVNWSCLERLSPLHVEVQAWVVPGDDGGSSILSAGHTGAIGLRDNQLVDHVVVVRVVVTPAGRLPPGVHDRRHVQAEVHSAWCGRWYKIFRSSDAGVPQTLDFPIDPWRVSDHLQHALVDGLSRQIEVSDGDFLEPALRSWEVGVDGGWVQVVVGNGWAAAVGVPSALEELV</sequence>
<feature type="compositionally biased region" description="Acidic residues" evidence="1">
    <location>
        <begin position="23"/>
        <end position="34"/>
    </location>
</feature>
<evidence type="ECO:0000313" key="2">
    <source>
        <dbReference type="EMBL" id="OAP53903.1"/>
    </source>
</evidence>
<gene>
    <name evidence="2" type="ORF">AYL99_11925</name>
</gene>
<comment type="caution">
    <text evidence="2">The sequence shown here is derived from an EMBL/GenBank/DDBJ whole genome shotgun (WGS) entry which is preliminary data.</text>
</comment>
<reference evidence="2 3" key="1">
    <citation type="submission" date="2016-04" db="EMBL/GenBank/DDBJ databases">
        <title>Draft genome of Fonsecaea erecta CBS 125763.</title>
        <authorList>
            <person name="Weiss V.A."/>
            <person name="Vicente V.A."/>
            <person name="Raittz R.T."/>
            <person name="Moreno L.F."/>
            <person name="De Souza E.M."/>
            <person name="Pedrosa F.O."/>
            <person name="Steffens M.B."/>
            <person name="Faoro H."/>
            <person name="Tadra-Sfeir M.Z."/>
            <person name="Najafzadeh M.J."/>
            <person name="Felipe M.S."/>
            <person name="Teixeira M."/>
            <person name="Sun J."/>
            <person name="Xi L."/>
            <person name="Gomes R."/>
            <person name="De Azevedo C.M."/>
            <person name="Salgado C.G."/>
            <person name="Da Silva M.B."/>
            <person name="Nascimento M.F."/>
            <person name="Queiroz-Telles F."/>
            <person name="Attili D.S."/>
            <person name="Gorbushina A."/>
        </authorList>
    </citation>
    <scope>NUCLEOTIDE SEQUENCE [LARGE SCALE GENOMIC DNA]</scope>
    <source>
        <strain evidence="2 3">CBS 125763</strain>
    </source>
</reference>
<name>A0A178Z3X7_9EURO</name>
<protein>
    <submittedName>
        <fullName evidence="2">Uncharacterized protein</fullName>
    </submittedName>
</protein>
<keyword evidence="3" id="KW-1185">Reference proteome</keyword>
<proteinExistence type="predicted"/>
<feature type="compositionally biased region" description="Basic and acidic residues" evidence="1">
    <location>
        <begin position="41"/>
        <end position="59"/>
    </location>
</feature>
<dbReference type="EMBL" id="LVYI01000018">
    <property type="protein sequence ID" value="OAP53903.1"/>
    <property type="molecule type" value="Genomic_DNA"/>
</dbReference>
<feature type="region of interest" description="Disordered" evidence="1">
    <location>
        <begin position="1"/>
        <end position="82"/>
    </location>
</feature>
<evidence type="ECO:0000313" key="3">
    <source>
        <dbReference type="Proteomes" id="UP000078343"/>
    </source>
</evidence>
<dbReference type="RefSeq" id="XP_018687270.1">
    <property type="nucleotide sequence ID" value="XM_018843429.1"/>
</dbReference>
<evidence type="ECO:0000256" key="1">
    <source>
        <dbReference type="SAM" id="MobiDB-lite"/>
    </source>
</evidence>
<dbReference type="STRING" id="1367422.A0A178Z3X7"/>